<dbReference type="Pfam" id="PF03466">
    <property type="entry name" value="LysR_substrate"/>
    <property type="match status" value="1"/>
</dbReference>
<comment type="caution">
    <text evidence="6">The sequence shown here is derived from an EMBL/GenBank/DDBJ whole genome shotgun (WGS) entry which is preliminary data.</text>
</comment>
<evidence type="ECO:0000256" key="1">
    <source>
        <dbReference type="ARBA" id="ARBA00009437"/>
    </source>
</evidence>
<dbReference type="SUPFAM" id="SSF53850">
    <property type="entry name" value="Periplasmic binding protein-like II"/>
    <property type="match status" value="1"/>
</dbReference>
<dbReference type="InterPro" id="IPR005119">
    <property type="entry name" value="LysR_subst-bd"/>
</dbReference>
<evidence type="ECO:0000256" key="4">
    <source>
        <dbReference type="ARBA" id="ARBA00023163"/>
    </source>
</evidence>
<comment type="similarity">
    <text evidence="1">Belongs to the LysR transcriptional regulatory family.</text>
</comment>
<sequence length="301" mass="33352">MPTIKQLEAVYWIHKTGSFIQAADRLHTTQAAISKRVKELEDILGLEVFFRGARRVATTDKGMTIVRAAEKMIDLRNKLVEELSEPSEVLQTLTIGVTEVVTLTWLTEFLVQATLQMPKVLIHPQVYSSKALLELQHTNELDIIVLPKTPPSPLHISIPLSQPRFEWMCGNAMMESVKQRGTHSGIPLLIQGLDSGLGILMAETLKQADLLGHKLLYSTNSLLPLVGMTIANQGISLLPVSVVSHSMKAGLLHVLDAGLPIPPIVQYEARFKAEHDDEVVRQVCALMVHCKDFEIYATSTL</sequence>
<dbReference type="PRINTS" id="PR00039">
    <property type="entry name" value="HTHLYSR"/>
</dbReference>
<dbReference type="GO" id="GO:0003677">
    <property type="term" value="F:DNA binding"/>
    <property type="evidence" value="ECO:0007669"/>
    <property type="project" value="UniProtKB-KW"/>
</dbReference>
<dbReference type="EMBL" id="JAODZU010000067">
    <property type="protein sequence ID" value="MDH0365287.1"/>
    <property type="molecule type" value="Genomic_DNA"/>
</dbReference>
<evidence type="ECO:0000256" key="2">
    <source>
        <dbReference type="ARBA" id="ARBA00023015"/>
    </source>
</evidence>
<dbReference type="GO" id="GO:0003700">
    <property type="term" value="F:DNA-binding transcription factor activity"/>
    <property type="evidence" value="ECO:0007669"/>
    <property type="project" value="InterPro"/>
</dbReference>
<evidence type="ECO:0000313" key="7">
    <source>
        <dbReference type="Proteomes" id="UP001158297"/>
    </source>
</evidence>
<dbReference type="InterPro" id="IPR050176">
    <property type="entry name" value="LTTR"/>
</dbReference>
<dbReference type="SUPFAM" id="SSF46785">
    <property type="entry name" value="Winged helix' DNA-binding domain"/>
    <property type="match status" value="1"/>
</dbReference>
<proteinExistence type="inferred from homology"/>
<feature type="domain" description="HTH lysR-type" evidence="5">
    <location>
        <begin position="2"/>
        <end position="59"/>
    </location>
</feature>
<dbReference type="Pfam" id="PF00126">
    <property type="entry name" value="HTH_1"/>
    <property type="match status" value="1"/>
</dbReference>
<dbReference type="InterPro" id="IPR036390">
    <property type="entry name" value="WH_DNA-bd_sf"/>
</dbReference>
<keyword evidence="3" id="KW-0238">DNA-binding</keyword>
<protein>
    <submittedName>
        <fullName evidence="6">LysR family transcriptional regulator</fullName>
    </submittedName>
</protein>
<evidence type="ECO:0000259" key="5">
    <source>
        <dbReference type="PROSITE" id="PS50931"/>
    </source>
</evidence>
<dbReference type="PANTHER" id="PTHR30579:SF2">
    <property type="entry name" value="HTH-TYPE TRANSCRIPTIONAL REGULATOR ARGP"/>
    <property type="match status" value="1"/>
</dbReference>
<organism evidence="6 7">
    <name type="scientific">Comamonas aquatica</name>
    <dbReference type="NCBI Taxonomy" id="225991"/>
    <lineage>
        <taxon>Bacteria</taxon>
        <taxon>Pseudomonadati</taxon>
        <taxon>Pseudomonadota</taxon>
        <taxon>Betaproteobacteria</taxon>
        <taxon>Burkholderiales</taxon>
        <taxon>Comamonadaceae</taxon>
        <taxon>Comamonas</taxon>
    </lineage>
</organism>
<evidence type="ECO:0000256" key="3">
    <source>
        <dbReference type="ARBA" id="ARBA00023125"/>
    </source>
</evidence>
<dbReference type="RefSeq" id="WP_077344759.1">
    <property type="nucleotide sequence ID" value="NZ_CP096918.1"/>
</dbReference>
<reference evidence="6" key="1">
    <citation type="submission" date="2022-09" db="EMBL/GenBank/DDBJ databases">
        <title>Intensive care unit water sources are persistently colonized with multi-drug resistant bacteria and are the site of extensive horizontal gene transfer of antibiotic resistance genes.</title>
        <authorList>
            <person name="Diorio-Toth L."/>
        </authorList>
    </citation>
    <scope>NUCLEOTIDE SEQUENCE</scope>
    <source>
        <strain evidence="6">GD04130</strain>
    </source>
</reference>
<dbReference type="PROSITE" id="PS50931">
    <property type="entry name" value="HTH_LYSR"/>
    <property type="match status" value="1"/>
</dbReference>
<dbReference type="InterPro" id="IPR000847">
    <property type="entry name" value="LysR_HTH_N"/>
</dbReference>
<accession>A0AA42I0Z6</accession>
<name>A0AA42I0Z6_9BURK</name>
<dbReference type="Proteomes" id="UP001158297">
    <property type="component" value="Unassembled WGS sequence"/>
</dbReference>
<dbReference type="Gene3D" id="3.40.190.10">
    <property type="entry name" value="Periplasmic binding protein-like II"/>
    <property type="match status" value="2"/>
</dbReference>
<gene>
    <name evidence="6" type="ORF">N7330_19965</name>
</gene>
<dbReference type="InterPro" id="IPR036388">
    <property type="entry name" value="WH-like_DNA-bd_sf"/>
</dbReference>
<keyword evidence="4" id="KW-0804">Transcription</keyword>
<dbReference type="AlphaFoldDB" id="A0AA42I0Z6"/>
<keyword evidence="2" id="KW-0805">Transcription regulation</keyword>
<dbReference type="PANTHER" id="PTHR30579">
    <property type="entry name" value="TRANSCRIPTIONAL REGULATOR"/>
    <property type="match status" value="1"/>
</dbReference>
<evidence type="ECO:0000313" key="6">
    <source>
        <dbReference type="EMBL" id="MDH0365287.1"/>
    </source>
</evidence>
<dbReference type="Gene3D" id="1.10.10.10">
    <property type="entry name" value="Winged helix-like DNA-binding domain superfamily/Winged helix DNA-binding domain"/>
    <property type="match status" value="1"/>
</dbReference>